<organism evidence="1 2">
    <name type="scientific">Paenibacillus turicensis</name>
    <dbReference type="NCBI Taxonomy" id="160487"/>
    <lineage>
        <taxon>Bacteria</taxon>
        <taxon>Bacillati</taxon>
        <taxon>Bacillota</taxon>
        <taxon>Bacilli</taxon>
        <taxon>Bacillales</taxon>
        <taxon>Paenibacillaceae</taxon>
        <taxon>Paenibacillus</taxon>
    </lineage>
</organism>
<reference evidence="1 2" key="1">
    <citation type="submission" date="2021-03" db="EMBL/GenBank/DDBJ databases">
        <title>Genomic Encyclopedia of Type Strains, Phase IV (KMG-IV): sequencing the most valuable type-strain genomes for metagenomic binning, comparative biology and taxonomic classification.</title>
        <authorList>
            <person name="Goeker M."/>
        </authorList>
    </citation>
    <scope>NUCLEOTIDE SEQUENCE [LARGE SCALE GENOMIC DNA]</scope>
    <source>
        <strain evidence="1 2">DSM 14349</strain>
    </source>
</reference>
<evidence type="ECO:0000313" key="2">
    <source>
        <dbReference type="Proteomes" id="UP001519272"/>
    </source>
</evidence>
<comment type="caution">
    <text evidence="1">The sequence shown here is derived from an EMBL/GenBank/DDBJ whole genome shotgun (WGS) entry which is preliminary data.</text>
</comment>
<dbReference type="EMBL" id="JAGGKG010000037">
    <property type="protein sequence ID" value="MBP1907790.1"/>
    <property type="molecule type" value="Genomic_DNA"/>
</dbReference>
<dbReference type="Proteomes" id="UP001519272">
    <property type="component" value="Unassembled WGS sequence"/>
</dbReference>
<sequence>MNIEDVKQLSDRELDVELSILTGFTARMAERLAIYGRDVEKYKNDIFYSYTANLANSREAQAKAIA</sequence>
<gene>
    <name evidence="1" type="ORF">J2Z32_004479</name>
</gene>
<accession>A0ABS4FYY9</accession>
<proteinExistence type="predicted"/>
<protein>
    <submittedName>
        <fullName evidence="1">Uncharacterized protein</fullName>
    </submittedName>
</protein>
<keyword evidence="2" id="KW-1185">Reference proteome</keyword>
<dbReference type="RefSeq" id="WP_210091366.1">
    <property type="nucleotide sequence ID" value="NZ_JAGGKG010000037.1"/>
</dbReference>
<name>A0ABS4FYY9_9BACL</name>
<evidence type="ECO:0000313" key="1">
    <source>
        <dbReference type="EMBL" id="MBP1907790.1"/>
    </source>
</evidence>
<feature type="non-terminal residue" evidence="1">
    <location>
        <position position="66"/>
    </location>
</feature>